<feature type="region of interest" description="Disordered" evidence="5">
    <location>
        <begin position="211"/>
        <end position="230"/>
    </location>
</feature>
<dbReference type="Pfam" id="PF21597">
    <property type="entry name" value="TetR_C_43"/>
    <property type="match status" value="1"/>
</dbReference>
<keyword evidence="1" id="KW-0805">Transcription regulation</keyword>
<dbReference type="PRINTS" id="PR00455">
    <property type="entry name" value="HTHTETR"/>
</dbReference>
<dbReference type="Pfam" id="PF00440">
    <property type="entry name" value="TetR_N"/>
    <property type="match status" value="1"/>
</dbReference>
<dbReference type="InterPro" id="IPR049445">
    <property type="entry name" value="TetR_SbtR-like_C"/>
</dbReference>
<keyword evidence="3" id="KW-0804">Transcription</keyword>
<gene>
    <name evidence="7" type="ORF">NP777_31415</name>
</gene>
<sequence>MSALIGVSEHENTNGDALSAYPQERPLRADAERNRQRLITAGQELFSKCGLNVTLDDIARHAGVGVGTAYRRFASREELIDAVFEDALQHLIDLTEAALAHEDPWEGLVQIFAAAGQDFAHSRGLREVLLESAQGKARSNALQERLTPNLRAILTRAQEAGRLRDDIEPTDFPLIQLMLGAVTQHSQAVAPDLWKRYLALILDGLRNDRDDATPLPCPALTPEEFDRTMR</sequence>
<dbReference type="InterPro" id="IPR050109">
    <property type="entry name" value="HTH-type_TetR-like_transc_reg"/>
</dbReference>
<proteinExistence type="predicted"/>
<reference evidence="7 8" key="1">
    <citation type="submission" date="2022-07" db="EMBL/GenBank/DDBJ databases">
        <authorList>
            <person name="Phongsopitanun W."/>
            <person name="Tanasupawat S."/>
        </authorList>
    </citation>
    <scope>NUCLEOTIDE SEQUENCE [LARGE SCALE GENOMIC DNA]</scope>
    <source>
        <strain evidence="7 8">RCU-064</strain>
    </source>
</reference>
<organism evidence="7 8">
    <name type="scientific">Streptomyces rugosispiralis</name>
    <dbReference type="NCBI Taxonomy" id="2967341"/>
    <lineage>
        <taxon>Bacteria</taxon>
        <taxon>Bacillati</taxon>
        <taxon>Actinomycetota</taxon>
        <taxon>Actinomycetes</taxon>
        <taxon>Kitasatosporales</taxon>
        <taxon>Streptomycetaceae</taxon>
        <taxon>Streptomyces</taxon>
    </lineage>
</organism>
<accession>A0ABT1V7B5</accession>
<evidence type="ECO:0000313" key="8">
    <source>
        <dbReference type="Proteomes" id="UP001204746"/>
    </source>
</evidence>
<dbReference type="EMBL" id="JANIAA010000027">
    <property type="protein sequence ID" value="MCQ8192689.1"/>
    <property type="molecule type" value="Genomic_DNA"/>
</dbReference>
<comment type="caution">
    <text evidence="7">The sequence shown here is derived from an EMBL/GenBank/DDBJ whole genome shotgun (WGS) entry which is preliminary data.</text>
</comment>
<evidence type="ECO:0000256" key="2">
    <source>
        <dbReference type="ARBA" id="ARBA00023125"/>
    </source>
</evidence>
<feature type="domain" description="HTH tetR-type" evidence="6">
    <location>
        <begin position="32"/>
        <end position="91"/>
    </location>
</feature>
<evidence type="ECO:0000313" key="7">
    <source>
        <dbReference type="EMBL" id="MCQ8192689.1"/>
    </source>
</evidence>
<dbReference type="InterPro" id="IPR001647">
    <property type="entry name" value="HTH_TetR"/>
</dbReference>
<evidence type="ECO:0000256" key="1">
    <source>
        <dbReference type="ARBA" id="ARBA00023015"/>
    </source>
</evidence>
<dbReference type="Gene3D" id="1.10.357.10">
    <property type="entry name" value="Tetracycline Repressor, domain 2"/>
    <property type="match status" value="1"/>
</dbReference>
<dbReference type="Proteomes" id="UP001204746">
    <property type="component" value="Unassembled WGS sequence"/>
</dbReference>
<evidence type="ECO:0000256" key="4">
    <source>
        <dbReference type="PROSITE-ProRule" id="PRU00335"/>
    </source>
</evidence>
<keyword evidence="2 4" id="KW-0238">DNA-binding</keyword>
<dbReference type="PANTHER" id="PTHR30055:SF234">
    <property type="entry name" value="HTH-TYPE TRANSCRIPTIONAL REGULATOR BETI"/>
    <property type="match status" value="1"/>
</dbReference>
<name>A0ABT1V7B5_9ACTN</name>
<dbReference type="SUPFAM" id="SSF48498">
    <property type="entry name" value="Tetracyclin repressor-like, C-terminal domain"/>
    <property type="match status" value="1"/>
</dbReference>
<dbReference type="PANTHER" id="PTHR30055">
    <property type="entry name" value="HTH-TYPE TRANSCRIPTIONAL REGULATOR RUTR"/>
    <property type="match status" value="1"/>
</dbReference>
<dbReference type="InterPro" id="IPR036271">
    <property type="entry name" value="Tet_transcr_reg_TetR-rel_C_sf"/>
</dbReference>
<dbReference type="SUPFAM" id="SSF46689">
    <property type="entry name" value="Homeodomain-like"/>
    <property type="match status" value="1"/>
</dbReference>
<dbReference type="InterPro" id="IPR009057">
    <property type="entry name" value="Homeodomain-like_sf"/>
</dbReference>
<feature type="region of interest" description="Disordered" evidence="5">
    <location>
        <begin position="1"/>
        <end position="23"/>
    </location>
</feature>
<protein>
    <submittedName>
        <fullName evidence="7">TetR/AcrR family transcriptional regulator</fullName>
    </submittedName>
</protein>
<keyword evidence="8" id="KW-1185">Reference proteome</keyword>
<dbReference type="PROSITE" id="PS50977">
    <property type="entry name" value="HTH_TETR_2"/>
    <property type="match status" value="1"/>
</dbReference>
<feature type="DNA-binding region" description="H-T-H motif" evidence="4">
    <location>
        <begin position="54"/>
        <end position="73"/>
    </location>
</feature>
<evidence type="ECO:0000259" key="6">
    <source>
        <dbReference type="PROSITE" id="PS50977"/>
    </source>
</evidence>
<evidence type="ECO:0000256" key="3">
    <source>
        <dbReference type="ARBA" id="ARBA00023163"/>
    </source>
</evidence>
<dbReference type="RefSeq" id="WP_256653548.1">
    <property type="nucleotide sequence ID" value="NZ_JANIAA010000027.1"/>
</dbReference>
<evidence type="ECO:0000256" key="5">
    <source>
        <dbReference type="SAM" id="MobiDB-lite"/>
    </source>
</evidence>